<dbReference type="EMBL" id="QRGA01000006">
    <property type="protein sequence ID" value="RDU98944.1"/>
    <property type="molecule type" value="Genomic_DNA"/>
</dbReference>
<evidence type="ECO:0000313" key="3">
    <source>
        <dbReference type="Proteomes" id="UP000256838"/>
    </source>
</evidence>
<evidence type="ECO:0000256" key="1">
    <source>
        <dbReference type="SAM" id="MobiDB-lite"/>
    </source>
</evidence>
<gene>
    <name evidence="2" type="ORF">DWV00_11930</name>
</gene>
<protein>
    <submittedName>
        <fullName evidence="2">Uncharacterized protein</fullName>
    </submittedName>
</protein>
<proteinExistence type="predicted"/>
<accession>A0A3D8K250</accession>
<feature type="compositionally biased region" description="Basic and acidic residues" evidence="1">
    <location>
        <begin position="640"/>
        <end position="651"/>
    </location>
</feature>
<name>A0A3D8K250_9BURK</name>
<reference evidence="2 3" key="1">
    <citation type="submission" date="2018-08" db="EMBL/GenBank/DDBJ databases">
        <title>Paraburkholderia sp. DHOM06 isolated from forest soil.</title>
        <authorList>
            <person name="Gao Z.-H."/>
            <person name="Qiu L.-H."/>
        </authorList>
    </citation>
    <scope>NUCLEOTIDE SEQUENCE [LARGE SCALE GENOMIC DNA]</scope>
    <source>
        <strain evidence="2 3">DHOM06</strain>
    </source>
</reference>
<evidence type="ECO:0000313" key="2">
    <source>
        <dbReference type="EMBL" id="RDU98944.1"/>
    </source>
</evidence>
<keyword evidence="3" id="KW-1185">Reference proteome</keyword>
<dbReference type="AlphaFoldDB" id="A0A3D8K250"/>
<dbReference type="Proteomes" id="UP000256838">
    <property type="component" value="Unassembled WGS sequence"/>
</dbReference>
<comment type="caution">
    <text evidence="2">The sequence shown here is derived from an EMBL/GenBank/DDBJ whole genome shotgun (WGS) entry which is preliminary data.</text>
</comment>
<feature type="region of interest" description="Disordered" evidence="1">
    <location>
        <begin position="625"/>
        <end position="669"/>
    </location>
</feature>
<sequence length="669" mass="73313">MNIDEFTAVLSREESPSSHELGGPQAILALASEFVDSVYADRMADVLSQMGSDAQSDYLRFAVGVLRSNPYPLVVAAVGEHLAGSNISKSEAMLAQDVLLLRARTTNTHLDNEMASECLSGAFLLACELKASKSAVIAALERIEPGDNSLLVRRAALLAGLAWFWENSRDIEGALARLAEDEDAGEQAAFELGMIQVDCALSSLDKESLFVRLGGALRWFETAENIDPGMLEATAFRGTLRALMLFCDGASTSEVEAQLTQACEAAGERYHDLDTFSVRKWLRRRLDAQMTWYKLSCALQGLTDHMSERSWLRALPVLQQIADLRSTLVSLATDSGDTLREAVTRRLASGFVAREGLRAHLQDWAADVDTDDYSRQHALAMLAAVEAARSDQGKAAPLASEDGLVSGARPDDEILGHAGVLLTAQTAAPLSEQQEKCFAQITSALRSHDDYTGSVRRDVDVFVIFLVRFLSHCLDVGYEMGKTSFSFLFQQAGAKPLEQQLQEAMFTWLHLLAWGFKNHQVRREVPDVASGRADLAITTEAWTMYAELKREMTDASRAGLTKYLGQASTYQLTGPRIGFLVVLDLCSQRDWTLTLLDNCWVESVQTAEDSSPRMVVVFRIPGGRPVPSDVVTPPSNTRAKRGDSKPKKTKPEANLGKVASWRKGTTPRA</sequence>
<dbReference type="RefSeq" id="WP_115533759.1">
    <property type="nucleotide sequence ID" value="NZ_QRGA01000006.1"/>
</dbReference>
<dbReference type="OrthoDB" id="9123972at2"/>
<organism evidence="2 3">
    <name type="scientific">Trinickia dinghuensis</name>
    <dbReference type="NCBI Taxonomy" id="2291023"/>
    <lineage>
        <taxon>Bacteria</taxon>
        <taxon>Pseudomonadati</taxon>
        <taxon>Pseudomonadota</taxon>
        <taxon>Betaproteobacteria</taxon>
        <taxon>Burkholderiales</taxon>
        <taxon>Burkholderiaceae</taxon>
        <taxon>Trinickia</taxon>
    </lineage>
</organism>